<feature type="compositionally biased region" description="Polar residues" evidence="1">
    <location>
        <begin position="452"/>
        <end position="476"/>
    </location>
</feature>
<name>A0A127ZGQ4_9BASI</name>
<dbReference type="AlphaFoldDB" id="A0A127ZGQ4"/>
<organism evidence="2">
    <name type="scientific">Sporisorium scitamineum</name>
    <dbReference type="NCBI Taxonomy" id="49012"/>
    <lineage>
        <taxon>Eukaryota</taxon>
        <taxon>Fungi</taxon>
        <taxon>Dikarya</taxon>
        <taxon>Basidiomycota</taxon>
        <taxon>Ustilaginomycotina</taxon>
        <taxon>Ustilaginomycetes</taxon>
        <taxon>Ustilaginales</taxon>
        <taxon>Ustilaginaceae</taxon>
        <taxon>Sporisorium</taxon>
    </lineage>
</organism>
<proteinExistence type="predicted"/>
<feature type="region of interest" description="Disordered" evidence="1">
    <location>
        <begin position="408"/>
        <end position="486"/>
    </location>
</feature>
<accession>A0A127ZGQ4</accession>
<evidence type="ECO:0000313" key="2">
    <source>
        <dbReference type="EMBL" id="CDU25298.1"/>
    </source>
</evidence>
<evidence type="ECO:0000256" key="1">
    <source>
        <dbReference type="SAM" id="MobiDB-lite"/>
    </source>
</evidence>
<protein>
    <submittedName>
        <fullName evidence="2">Uncharacterized protein</fullName>
    </submittedName>
</protein>
<dbReference type="EMBL" id="LK056684">
    <property type="protein sequence ID" value="CDU25298.1"/>
    <property type="molecule type" value="Genomic_DNA"/>
</dbReference>
<reference evidence="2" key="1">
    <citation type="submission" date="2014-06" db="EMBL/GenBank/DDBJ databases">
        <authorList>
            <person name="Ju J."/>
            <person name="Zhang J."/>
        </authorList>
    </citation>
    <scope>NUCLEOTIDE SEQUENCE</scope>
    <source>
        <strain evidence="2">SscI8</strain>
    </source>
</reference>
<gene>
    <name evidence="2" type="ORF">SPSC_05132</name>
</gene>
<feature type="region of interest" description="Disordered" evidence="1">
    <location>
        <begin position="199"/>
        <end position="219"/>
    </location>
</feature>
<feature type="compositionally biased region" description="Low complexity" evidence="1">
    <location>
        <begin position="428"/>
        <end position="451"/>
    </location>
</feature>
<sequence>MDDAYKKCAKAASYLELYQGLQPFVYWNVTESVQEGYGPEAIGEIQEEAEVEALVLERRSIARDHALGFFISLLCHYLARQSGPSHTDAAIETVLADLDKEPPVASFTDFHLDTADIYEYINEQRQNDGLIADDPDWHQRTKVSGTNQWTAEFKKALELTRMAYVEACQRFEHRFALGSQADLALVRLLTNDELARIASQSKAQPRHAPAPPTSTTGNAVTTAGYWGKRIGQSRDIAPKFLPEFDPAHLVQAGQQFRAACLDHVRTQHASDPSKDINAALSQALNPETNPERLVERARQLWTPQSATPSPQAAAANDEAALVKTAKDLVSSALRILGTRDGERNVSLRIDAHNLRGHINQRLAALKPQHRVNYLNRAAADGSASIELDMDQSNIAELLAQTEAQLESLSTSIDAGSDGQEEKTPSADTSLSKQASKSGSSKGSASQPSTSAQLSAASGAKNSCSDVKQQEANSTSADGEGTTKPRDKTILESPFFRSDLVTGLMVDSLLNLAFPHRALRETLRFPSAASLSAASQDYVTMLERLAKTHQQTNKSLTAENKAQLKTAVKTVSAVLALPDLQNATRDDAEVTLRRTSLRLVLGTLFLLENDLVKAQTELELVSNALKPNPRGVGRASNTALGQEGEQSAVVVDDKVGRKEKEMATWGMQMRVQGQTLLLLAKACWLGNKVQESIKFFRWFVRWYSEQQARRVADCSQGEGVELEEVDMGWWDRVVVVTKA</sequence>
<dbReference type="OrthoDB" id="2546354at2759"/>